<dbReference type="PANTHER" id="PTHR42894:SF1">
    <property type="entry name" value="N-(5'-PHOSPHORIBOSYL)ANTHRANILATE ISOMERASE"/>
    <property type="match status" value="1"/>
</dbReference>
<dbReference type="InterPro" id="IPR013785">
    <property type="entry name" value="Aldolase_TIM"/>
</dbReference>
<dbReference type="InterPro" id="IPR044643">
    <property type="entry name" value="TrpF_fam"/>
</dbReference>
<keyword evidence="16" id="KW-1185">Reference proteome</keyword>
<comment type="pathway">
    <text evidence="3">Amino-acid biosynthesis; L-tryptophan biosynthesis; L-tryptophan from chorismate: step 3/5.</text>
</comment>
<comment type="catalytic activity">
    <reaction evidence="1">
        <text>N-(5-phospho-beta-D-ribosyl)anthranilate = 1-(2-carboxyphenylamino)-1-deoxy-D-ribulose 5-phosphate</text>
        <dbReference type="Rhea" id="RHEA:21540"/>
        <dbReference type="ChEBI" id="CHEBI:18277"/>
        <dbReference type="ChEBI" id="CHEBI:58613"/>
        <dbReference type="EC" id="5.3.1.24"/>
    </reaction>
</comment>
<keyword evidence="8" id="KW-0057">Aromatic amino acid biosynthesis</keyword>
<proteinExistence type="inferred from homology"/>
<keyword evidence="10" id="KW-0456">Lyase</keyword>
<evidence type="ECO:0000256" key="10">
    <source>
        <dbReference type="ARBA" id="ARBA00023239"/>
    </source>
</evidence>
<evidence type="ECO:0000256" key="12">
    <source>
        <dbReference type="SAM" id="MobiDB-lite"/>
    </source>
</evidence>
<evidence type="ECO:0000259" key="13">
    <source>
        <dbReference type="Pfam" id="PF00218"/>
    </source>
</evidence>
<evidence type="ECO:0000256" key="5">
    <source>
        <dbReference type="ARBA" id="ARBA00007571"/>
    </source>
</evidence>
<feature type="compositionally biased region" description="Basic residues" evidence="12">
    <location>
        <begin position="335"/>
        <end position="345"/>
    </location>
</feature>
<comment type="catalytic activity">
    <reaction evidence="2">
        <text>1-(2-carboxyphenylamino)-1-deoxy-D-ribulose 5-phosphate + H(+) = (1S,2R)-1-C-(indol-3-yl)glycerol 3-phosphate + CO2 + H2O</text>
        <dbReference type="Rhea" id="RHEA:23476"/>
        <dbReference type="ChEBI" id="CHEBI:15377"/>
        <dbReference type="ChEBI" id="CHEBI:15378"/>
        <dbReference type="ChEBI" id="CHEBI:16526"/>
        <dbReference type="ChEBI" id="CHEBI:58613"/>
        <dbReference type="ChEBI" id="CHEBI:58866"/>
        <dbReference type="EC" id="4.1.1.48"/>
    </reaction>
</comment>
<evidence type="ECO:0000256" key="9">
    <source>
        <dbReference type="ARBA" id="ARBA00023235"/>
    </source>
</evidence>
<dbReference type="AlphaFoldDB" id="A0AA35X7K2"/>
<comment type="similarity">
    <text evidence="5">Belongs to the TrpF family.</text>
</comment>
<evidence type="ECO:0000256" key="7">
    <source>
        <dbReference type="ARBA" id="ARBA00022822"/>
    </source>
</evidence>
<evidence type="ECO:0000313" key="16">
    <source>
        <dbReference type="Proteomes" id="UP001174909"/>
    </source>
</evidence>
<dbReference type="CDD" id="cd00405">
    <property type="entry name" value="PRAI"/>
    <property type="match status" value="1"/>
</dbReference>
<organism evidence="15 16">
    <name type="scientific">Geodia barretti</name>
    <name type="common">Barrett's horny sponge</name>
    <dbReference type="NCBI Taxonomy" id="519541"/>
    <lineage>
        <taxon>Eukaryota</taxon>
        <taxon>Metazoa</taxon>
        <taxon>Porifera</taxon>
        <taxon>Demospongiae</taxon>
        <taxon>Heteroscleromorpha</taxon>
        <taxon>Tetractinellida</taxon>
        <taxon>Astrophorina</taxon>
        <taxon>Geodiidae</taxon>
        <taxon>Geodia</taxon>
    </lineage>
</organism>
<keyword evidence="6" id="KW-0028">Amino-acid biosynthesis</keyword>
<keyword evidence="11" id="KW-0511">Multifunctional enzyme</keyword>
<dbReference type="HAMAP" id="MF_00135">
    <property type="entry name" value="PRAI"/>
    <property type="match status" value="1"/>
</dbReference>
<dbReference type="Gene3D" id="3.20.20.70">
    <property type="entry name" value="Aldolase class I"/>
    <property type="match status" value="2"/>
</dbReference>
<sequence>MKELLETAQSLWMQCLVEVHDEAELETAVEVGAEIIGINNRDLHTFTTDLAVTQRLAPLVPRGKVLVSESGIFTRDDLRLLSRSRVNAVLVGEALVTAPDVGAKVRELTGQRQTGSVLSGSGMIRVKICGIGTPEDACVAAEAGADFIGMVFVPERHRRIAPDAAKEIVAAVRELDGPSPQMVGLFADQSLEEVNDTVAHCGLDAVQLCGKESVEYTAAVDCQVIKVVHVPASYRAPDDVPQLAERVAQYADDGCLVTLDRLVEGIQGGTGQSFNLDVAASLAHRGGDFLLAGGLTPANVGRIISAVRALGCRRIQRHRDPWQEGPPQNSAVHQQRQRYRRRPHRLGLAARGKSEYN</sequence>
<evidence type="ECO:0000256" key="6">
    <source>
        <dbReference type="ARBA" id="ARBA00022605"/>
    </source>
</evidence>
<accession>A0AA35X7K2</accession>
<dbReference type="InterPro" id="IPR011060">
    <property type="entry name" value="RibuloseP-bd_barrel"/>
</dbReference>
<dbReference type="InterPro" id="IPR013798">
    <property type="entry name" value="Indole-3-glycerol_P_synth_dom"/>
</dbReference>
<evidence type="ECO:0000313" key="15">
    <source>
        <dbReference type="EMBL" id="CAI8041125.1"/>
    </source>
</evidence>
<evidence type="ECO:0000256" key="3">
    <source>
        <dbReference type="ARBA" id="ARBA00004664"/>
    </source>
</evidence>
<dbReference type="GO" id="GO:0004640">
    <property type="term" value="F:phosphoribosylanthranilate isomerase activity"/>
    <property type="evidence" value="ECO:0007669"/>
    <property type="project" value="UniProtKB-EC"/>
</dbReference>
<dbReference type="GO" id="GO:0000162">
    <property type="term" value="P:L-tryptophan biosynthetic process"/>
    <property type="evidence" value="ECO:0007669"/>
    <property type="project" value="UniProtKB-KW"/>
</dbReference>
<comment type="caution">
    <text evidence="15">The sequence shown here is derived from an EMBL/GenBank/DDBJ whole genome shotgun (WGS) entry which is preliminary data.</text>
</comment>
<keyword evidence="7" id="KW-0822">Tryptophan biosynthesis</keyword>
<evidence type="ECO:0000259" key="14">
    <source>
        <dbReference type="Pfam" id="PF00697"/>
    </source>
</evidence>
<feature type="domain" description="N-(5'phosphoribosyl) anthranilate isomerase (PRAI)" evidence="14">
    <location>
        <begin position="126"/>
        <end position="310"/>
    </location>
</feature>
<dbReference type="Pfam" id="PF00697">
    <property type="entry name" value="PRAI"/>
    <property type="match status" value="1"/>
</dbReference>
<dbReference type="SUPFAM" id="SSF51366">
    <property type="entry name" value="Ribulose-phoshate binding barrel"/>
    <property type="match status" value="2"/>
</dbReference>
<feature type="domain" description="Indole-3-glycerol phosphate synthase" evidence="13">
    <location>
        <begin position="1"/>
        <end position="108"/>
    </location>
</feature>
<feature type="region of interest" description="Disordered" evidence="12">
    <location>
        <begin position="318"/>
        <end position="357"/>
    </location>
</feature>
<evidence type="ECO:0000256" key="4">
    <source>
        <dbReference type="ARBA" id="ARBA00004696"/>
    </source>
</evidence>
<dbReference type="PANTHER" id="PTHR42894">
    <property type="entry name" value="N-(5'-PHOSPHORIBOSYL)ANTHRANILATE ISOMERASE"/>
    <property type="match status" value="1"/>
</dbReference>
<evidence type="ECO:0000256" key="8">
    <source>
        <dbReference type="ARBA" id="ARBA00023141"/>
    </source>
</evidence>
<keyword evidence="9" id="KW-0413">Isomerase</keyword>
<comment type="pathway">
    <text evidence="4">Amino-acid biosynthesis; L-tryptophan biosynthesis; L-tryptophan from chorismate: step 4/5.</text>
</comment>
<name>A0AA35X7K2_GEOBA</name>
<evidence type="ECO:0000256" key="2">
    <source>
        <dbReference type="ARBA" id="ARBA00001633"/>
    </source>
</evidence>
<reference evidence="15" key="1">
    <citation type="submission" date="2023-03" db="EMBL/GenBank/DDBJ databases">
        <authorList>
            <person name="Steffen K."/>
            <person name="Cardenas P."/>
        </authorList>
    </citation>
    <scope>NUCLEOTIDE SEQUENCE</scope>
</reference>
<protein>
    <submittedName>
        <fullName evidence="15">Multifunctional tryptophan biosynthesis protein</fullName>
    </submittedName>
</protein>
<evidence type="ECO:0000256" key="1">
    <source>
        <dbReference type="ARBA" id="ARBA00001164"/>
    </source>
</evidence>
<dbReference type="GO" id="GO:0004425">
    <property type="term" value="F:indole-3-glycerol-phosphate synthase activity"/>
    <property type="evidence" value="ECO:0007669"/>
    <property type="project" value="UniProtKB-EC"/>
</dbReference>
<dbReference type="EMBL" id="CASHTH010003163">
    <property type="protein sequence ID" value="CAI8041125.1"/>
    <property type="molecule type" value="Genomic_DNA"/>
</dbReference>
<dbReference type="InterPro" id="IPR001240">
    <property type="entry name" value="PRAI_dom"/>
</dbReference>
<dbReference type="Proteomes" id="UP001174909">
    <property type="component" value="Unassembled WGS sequence"/>
</dbReference>
<dbReference type="Pfam" id="PF00218">
    <property type="entry name" value="IGPS"/>
    <property type="match status" value="1"/>
</dbReference>
<evidence type="ECO:0000256" key="11">
    <source>
        <dbReference type="ARBA" id="ARBA00023268"/>
    </source>
</evidence>
<gene>
    <name evidence="15" type="ORF">GBAR_LOCUS22859</name>
</gene>